<dbReference type="EMBL" id="BAAAHP010000016">
    <property type="protein sequence ID" value="GAA0923012.1"/>
    <property type="molecule type" value="Genomic_DNA"/>
</dbReference>
<evidence type="ECO:0008006" key="6">
    <source>
        <dbReference type="Google" id="ProtNLM"/>
    </source>
</evidence>
<dbReference type="Gene3D" id="1.10.10.2840">
    <property type="entry name" value="PucR C-terminal helix-turn-helix domain"/>
    <property type="match status" value="1"/>
</dbReference>
<evidence type="ECO:0000313" key="5">
    <source>
        <dbReference type="Proteomes" id="UP001499967"/>
    </source>
</evidence>
<dbReference type="Pfam" id="PF17853">
    <property type="entry name" value="GGDEF_2"/>
    <property type="match status" value="1"/>
</dbReference>
<dbReference type="PANTHER" id="PTHR33744:SF7">
    <property type="entry name" value="PUCR FAMILY TRANSCRIPTIONAL REGULATOR"/>
    <property type="match status" value="1"/>
</dbReference>
<comment type="caution">
    <text evidence="4">The sequence shown here is derived from an EMBL/GenBank/DDBJ whole genome shotgun (WGS) entry which is preliminary data.</text>
</comment>
<accession>A0ABN1P6G6</accession>
<gene>
    <name evidence="4" type="ORF">GCM10009559_06970</name>
</gene>
<dbReference type="InterPro" id="IPR041522">
    <property type="entry name" value="CdaR_GGDEF"/>
</dbReference>
<dbReference type="PANTHER" id="PTHR33744">
    <property type="entry name" value="CARBOHYDRATE DIACID REGULATOR"/>
    <property type="match status" value="1"/>
</dbReference>
<dbReference type="Pfam" id="PF13556">
    <property type="entry name" value="HTH_30"/>
    <property type="match status" value="1"/>
</dbReference>
<name>A0ABN1P6G6_9PSEU</name>
<proteinExistence type="inferred from homology"/>
<dbReference type="InterPro" id="IPR051448">
    <property type="entry name" value="CdaR-like_regulators"/>
</dbReference>
<organism evidence="4 5">
    <name type="scientific">Pseudonocardia zijingensis</name>
    <dbReference type="NCBI Taxonomy" id="153376"/>
    <lineage>
        <taxon>Bacteria</taxon>
        <taxon>Bacillati</taxon>
        <taxon>Actinomycetota</taxon>
        <taxon>Actinomycetes</taxon>
        <taxon>Pseudonocardiales</taxon>
        <taxon>Pseudonocardiaceae</taxon>
        <taxon>Pseudonocardia</taxon>
    </lineage>
</organism>
<evidence type="ECO:0000259" key="2">
    <source>
        <dbReference type="Pfam" id="PF13556"/>
    </source>
</evidence>
<protein>
    <recommendedName>
        <fullName evidence="6">PucR-like helix-turn-helix protein</fullName>
    </recommendedName>
</protein>
<feature type="domain" description="CdaR GGDEF-like" evidence="3">
    <location>
        <begin position="252"/>
        <end position="386"/>
    </location>
</feature>
<sequence length="505" mass="53219">MLVAQPGTTLDGIIEQAARFGIAVLAGDPAGVVVEGVQVLAAHDLEAAARNHLVIAAQPGGAPPLRAYQLDIAIRRCIAAEVAGVVLPSPVALAETARALADRAGLTVLAADGPPSELAVFVDRCLRRGAAEALARAEQAIETVCAVADTHPSDVRTALLDAAGSALGVRLSLQDDPGVRWTDPDAVCIGEVPIGRLVAERRDPAAAIALPVVAAVLSRASARESQDRFGPVRSRADLVIELLVAESSRIDALAIDAARAGLPVQLSHSVAWVSPRHHDDGERHPSPAQLAALELRALQLVDERSAARRDETWHVVAFHDDLLMIVSEEPGAPDHQRRLREVVDRFVELGTAAIGPVWAFTVGLGTPQSGAPGLRQSATEARIAAESAVAGGRLGSVVVTDVTGLRRVLLDFSASPLSRTLLDDVLAPLDALGPERSLAAVRTLLAYLSTRNSLARAATVLNLHPNAVNYRIRRIEQTLALDLDDPDTRFAVELACRLRLVTGAR</sequence>
<keyword evidence="5" id="KW-1185">Reference proteome</keyword>
<dbReference type="InterPro" id="IPR025736">
    <property type="entry name" value="PucR_C-HTH_dom"/>
</dbReference>
<dbReference type="Proteomes" id="UP001499967">
    <property type="component" value="Unassembled WGS sequence"/>
</dbReference>
<evidence type="ECO:0000256" key="1">
    <source>
        <dbReference type="ARBA" id="ARBA00006754"/>
    </source>
</evidence>
<feature type="domain" description="PucR C-terminal helix-turn-helix" evidence="2">
    <location>
        <begin position="441"/>
        <end position="498"/>
    </location>
</feature>
<reference evidence="4 5" key="1">
    <citation type="journal article" date="2019" name="Int. J. Syst. Evol. Microbiol.">
        <title>The Global Catalogue of Microorganisms (GCM) 10K type strain sequencing project: providing services to taxonomists for standard genome sequencing and annotation.</title>
        <authorList>
            <consortium name="The Broad Institute Genomics Platform"/>
            <consortium name="The Broad Institute Genome Sequencing Center for Infectious Disease"/>
            <person name="Wu L."/>
            <person name="Ma J."/>
        </authorList>
    </citation>
    <scope>NUCLEOTIDE SEQUENCE [LARGE SCALE GENOMIC DNA]</scope>
    <source>
        <strain evidence="4 5">JCM 11117</strain>
    </source>
</reference>
<evidence type="ECO:0000313" key="4">
    <source>
        <dbReference type="EMBL" id="GAA0923012.1"/>
    </source>
</evidence>
<dbReference type="InterPro" id="IPR042070">
    <property type="entry name" value="PucR_C-HTH_sf"/>
</dbReference>
<evidence type="ECO:0000259" key="3">
    <source>
        <dbReference type="Pfam" id="PF17853"/>
    </source>
</evidence>
<comment type="similarity">
    <text evidence="1">Belongs to the CdaR family.</text>
</comment>